<dbReference type="Gene3D" id="3.30.420.10">
    <property type="entry name" value="Ribonuclease H-like superfamily/Ribonuclease H"/>
    <property type="match status" value="1"/>
</dbReference>
<dbReference type="Pfam" id="PF00665">
    <property type="entry name" value="rve"/>
    <property type="match status" value="1"/>
</dbReference>
<keyword evidence="3" id="KW-1185">Reference proteome</keyword>
<gene>
    <name evidence="2" type="ORF">LIER_21344</name>
</gene>
<evidence type="ECO:0000313" key="3">
    <source>
        <dbReference type="Proteomes" id="UP001454036"/>
    </source>
</evidence>
<dbReference type="InterPro" id="IPR012337">
    <property type="entry name" value="RNaseH-like_sf"/>
</dbReference>
<feature type="domain" description="Integrase catalytic" evidence="1">
    <location>
        <begin position="190"/>
        <end position="294"/>
    </location>
</feature>
<dbReference type="PANTHER" id="PTHR48475">
    <property type="entry name" value="RIBONUCLEASE H"/>
    <property type="match status" value="1"/>
</dbReference>
<dbReference type="Gene3D" id="1.10.340.70">
    <property type="match status" value="1"/>
</dbReference>
<name>A0AAV3QU21_LITER</name>
<dbReference type="GO" id="GO:0003676">
    <property type="term" value="F:nucleic acid binding"/>
    <property type="evidence" value="ECO:0007669"/>
    <property type="project" value="InterPro"/>
</dbReference>
<organism evidence="2 3">
    <name type="scientific">Lithospermum erythrorhizon</name>
    <name type="common">Purple gromwell</name>
    <name type="synonym">Lithospermum officinale var. erythrorhizon</name>
    <dbReference type="NCBI Taxonomy" id="34254"/>
    <lineage>
        <taxon>Eukaryota</taxon>
        <taxon>Viridiplantae</taxon>
        <taxon>Streptophyta</taxon>
        <taxon>Embryophyta</taxon>
        <taxon>Tracheophyta</taxon>
        <taxon>Spermatophyta</taxon>
        <taxon>Magnoliopsida</taxon>
        <taxon>eudicotyledons</taxon>
        <taxon>Gunneridae</taxon>
        <taxon>Pentapetalae</taxon>
        <taxon>asterids</taxon>
        <taxon>lamiids</taxon>
        <taxon>Boraginales</taxon>
        <taxon>Boraginaceae</taxon>
        <taxon>Boraginoideae</taxon>
        <taxon>Lithospermeae</taxon>
        <taxon>Lithospermum</taxon>
    </lineage>
</organism>
<dbReference type="InterPro" id="IPR036397">
    <property type="entry name" value="RNaseH_sf"/>
</dbReference>
<evidence type="ECO:0000313" key="2">
    <source>
        <dbReference type="EMBL" id="GAA0166113.1"/>
    </source>
</evidence>
<dbReference type="Proteomes" id="UP001454036">
    <property type="component" value="Unassembled WGS sequence"/>
</dbReference>
<dbReference type="AlphaFoldDB" id="A0AAV3QU21"/>
<accession>A0AAV3QU21</accession>
<dbReference type="GO" id="GO:0015074">
    <property type="term" value="P:DNA integration"/>
    <property type="evidence" value="ECO:0007669"/>
    <property type="project" value="InterPro"/>
</dbReference>
<reference evidence="2 3" key="1">
    <citation type="submission" date="2024-01" db="EMBL/GenBank/DDBJ databases">
        <title>The complete chloroplast genome sequence of Lithospermum erythrorhizon: insights into the phylogenetic relationship among Boraginaceae species and the maternal lineages of purple gromwells.</title>
        <authorList>
            <person name="Okada T."/>
            <person name="Watanabe K."/>
        </authorList>
    </citation>
    <scope>NUCLEOTIDE SEQUENCE [LARGE SCALE GENOMIC DNA]</scope>
</reference>
<protein>
    <recommendedName>
        <fullName evidence="1">Integrase catalytic domain-containing protein</fullName>
    </recommendedName>
</protein>
<dbReference type="PANTHER" id="PTHR48475:SF1">
    <property type="entry name" value="RNASE H TYPE-1 DOMAIN-CONTAINING PROTEIN"/>
    <property type="match status" value="1"/>
</dbReference>
<dbReference type="InterPro" id="IPR001584">
    <property type="entry name" value="Integrase_cat-core"/>
</dbReference>
<sequence length="294" mass="33820">MLGLEVAVEMNLSQLEHVPRKNNKQGNALATLASSLVVPGKEVKVAICEKWVIAPLFEVREYEYEDEKENVAITTTIDTSGDWWQPFIDYLQHEKIPDDPPKKVDILRRAPRFLYYNDTLFRRSFEEILQGCLPSAKANQAMKESHSGVCGVHESGAKLPFQIKRMGYYWPTMYHANFIHQSLENLHPTTASWPFDGWVLDMVGPLPNSSGGYVYILVGMDYFSKWVEVVPLRQGEKKEVAKFITSNLIHRYEVPRYIIIDNGKPFDNKLISSLYSKFKFKKYHSSITIHGLMV</sequence>
<evidence type="ECO:0000259" key="1">
    <source>
        <dbReference type="PROSITE" id="PS50994"/>
    </source>
</evidence>
<proteinExistence type="predicted"/>
<dbReference type="SUPFAM" id="SSF53098">
    <property type="entry name" value="Ribonuclease H-like"/>
    <property type="match status" value="1"/>
</dbReference>
<dbReference type="PROSITE" id="PS50994">
    <property type="entry name" value="INTEGRASE"/>
    <property type="match status" value="1"/>
</dbReference>
<dbReference type="EMBL" id="BAABME010005609">
    <property type="protein sequence ID" value="GAA0166113.1"/>
    <property type="molecule type" value="Genomic_DNA"/>
</dbReference>
<comment type="caution">
    <text evidence="2">The sequence shown here is derived from an EMBL/GenBank/DDBJ whole genome shotgun (WGS) entry which is preliminary data.</text>
</comment>